<accession>A0A212QQ46</accession>
<reference evidence="1 2" key="1">
    <citation type="submission" date="2017-06" db="EMBL/GenBank/DDBJ databases">
        <authorList>
            <person name="Kim H.J."/>
            <person name="Triplett B.A."/>
        </authorList>
    </citation>
    <scope>NUCLEOTIDE SEQUENCE [LARGE SCALE GENOMIC DNA]</scope>
    <source>
        <strain evidence="1 2">B29T1</strain>
    </source>
</reference>
<dbReference type="EMBL" id="FYEH01000002">
    <property type="protein sequence ID" value="SNB61580.1"/>
    <property type="molecule type" value="Genomic_DNA"/>
</dbReference>
<evidence type="ECO:0000313" key="1">
    <source>
        <dbReference type="EMBL" id="SNB61580.1"/>
    </source>
</evidence>
<dbReference type="Proteomes" id="UP000197065">
    <property type="component" value="Unassembled WGS sequence"/>
</dbReference>
<sequence length="277" mass="32064">MTRIAVVTTFNEASYDGYAGRMLDTFDRFWPGDIRLLAYSEQFKPPVKSDRIIFRDLLDASPELVAFRERHRDNPRANGRASRRLRLRVEWRKPKIRVLRVCEADSFMWQAVRFSHKSFAIFHAAANCDADILYWLDSDVITRQAIPDSFIAQMMPANAMLSYIARRKFSDCCLTGFNLRHPLMTSFMASFRHLYVADALFKYPQYHDSYLFDVMRKRYERMGAVNHDLARGVGQAHGHVFDHCDLGIYLDHLKGARKDMNPPPEPVFKSLAGASSL</sequence>
<gene>
    <name evidence="1" type="ORF">SAMN07250955_102289</name>
</gene>
<name>A0A212QQ46_9PROT</name>
<dbReference type="OrthoDB" id="7331076at2"/>
<evidence type="ECO:0000313" key="2">
    <source>
        <dbReference type="Proteomes" id="UP000197065"/>
    </source>
</evidence>
<organism evidence="1 2">
    <name type="scientific">Arboricoccus pini</name>
    <dbReference type="NCBI Taxonomy" id="1963835"/>
    <lineage>
        <taxon>Bacteria</taxon>
        <taxon>Pseudomonadati</taxon>
        <taxon>Pseudomonadota</taxon>
        <taxon>Alphaproteobacteria</taxon>
        <taxon>Geminicoccales</taxon>
        <taxon>Geminicoccaceae</taxon>
        <taxon>Arboricoccus</taxon>
    </lineage>
</organism>
<dbReference type="RefSeq" id="WP_088560135.1">
    <property type="nucleotide sequence ID" value="NZ_FYEH01000002.1"/>
</dbReference>
<proteinExistence type="predicted"/>
<dbReference type="AlphaFoldDB" id="A0A212QQ46"/>
<protein>
    <recommendedName>
        <fullName evidence="3">Glycosyl transferase family 2</fullName>
    </recommendedName>
</protein>
<keyword evidence="2" id="KW-1185">Reference proteome</keyword>
<evidence type="ECO:0008006" key="3">
    <source>
        <dbReference type="Google" id="ProtNLM"/>
    </source>
</evidence>